<keyword evidence="1" id="KW-0813">Transport</keyword>
<dbReference type="Gene3D" id="3.40.50.300">
    <property type="entry name" value="P-loop containing nucleotide triphosphate hydrolases"/>
    <property type="match status" value="1"/>
</dbReference>
<accession>A0ABS9MH06</accession>
<dbReference type="RefSeq" id="WP_087229242.1">
    <property type="nucleotide sequence ID" value="NZ_JAKNHQ010000002.1"/>
</dbReference>
<dbReference type="SMART" id="SM00382">
    <property type="entry name" value="AAA"/>
    <property type="match status" value="1"/>
</dbReference>
<keyword evidence="3 5" id="KW-0067">ATP-binding</keyword>
<reference evidence="5 6" key="1">
    <citation type="submission" date="2022-01" db="EMBL/GenBank/DDBJ databases">
        <title>Collection of gut derived symbiotic bacterial strains cultured from healthy donors.</title>
        <authorList>
            <person name="Lin H."/>
            <person name="Kohout C."/>
            <person name="Waligurski E."/>
            <person name="Pamer E.G."/>
        </authorList>
    </citation>
    <scope>NUCLEOTIDE SEQUENCE [LARGE SCALE GENOMIC DNA]</scope>
    <source>
        <strain evidence="5 6">DFI.7.58</strain>
    </source>
</reference>
<dbReference type="PROSITE" id="PS00211">
    <property type="entry name" value="ABC_TRANSPORTER_1"/>
    <property type="match status" value="1"/>
</dbReference>
<dbReference type="InterPro" id="IPR017871">
    <property type="entry name" value="ABC_transporter-like_CS"/>
</dbReference>
<feature type="domain" description="ABC transporter" evidence="4">
    <location>
        <begin position="3"/>
        <end position="209"/>
    </location>
</feature>
<evidence type="ECO:0000313" key="5">
    <source>
        <dbReference type="EMBL" id="MCG4609768.1"/>
    </source>
</evidence>
<dbReference type="InterPro" id="IPR050093">
    <property type="entry name" value="ABC_SmlMolc_Importer"/>
</dbReference>
<name>A0ABS9MH06_9FIRM</name>
<dbReference type="GO" id="GO:0005524">
    <property type="term" value="F:ATP binding"/>
    <property type="evidence" value="ECO:0007669"/>
    <property type="project" value="UniProtKB-KW"/>
</dbReference>
<evidence type="ECO:0000256" key="1">
    <source>
        <dbReference type="ARBA" id="ARBA00022448"/>
    </source>
</evidence>
<proteinExistence type="predicted"/>
<evidence type="ECO:0000313" key="6">
    <source>
        <dbReference type="Proteomes" id="UP001298681"/>
    </source>
</evidence>
<keyword evidence="2" id="KW-0547">Nucleotide-binding</keyword>
<dbReference type="PROSITE" id="PS50893">
    <property type="entry name" value="ABC_TRANSPORTER_2"/>
    <property type="match status" value="1"/>
</dbReference>
<organism evidence="5 6">
    <name type="scientific">Anaeromassilibacillus senegalensis</name>
    <dbReference type="NCBI Taxonomy" id="1673717"/>
    <lineage>
        <taxon>Bacteria</taxon>
        <taxon>Bacillati</taxon>
        <taxon>Bacillota</taxon>
        <taxon>Clostridia</taxon>
        <taxon>Eubacteriales</taxon>
        <taxon>Acutalibacteraceae</taxon>
        <taxon>Anaeromassilibacillus</taxon>
    </lineage>
</organism>
<evidence type="ECO:0000259" key="4">
    <source>
        <dbReference type="PROSITE" id="PS50893"/>
    </source>
</evidence>
<dbReference type="PANTHER" id="PTHR42781:SF8">
    <property type="entry name" value="BICARBONATE TRANSPORT ATP-BINDING PROTEIN CMPC"/>
    <property type="match status" value="1"/>
</dbReference>
<keyword evidence="6" id="KW-1185">Reference proteome</keyword>
<sequence length="209" mass="23399">MKLTIQDACKSYEGRPVLEQLCLALPGKGTVCLFGPSGCGKTTLFNCIAGLEKLDSGAILGMEGRRVAYMFQEDRLLPWINARENVEVVLRHADEKQAQKWLEAVGLGEDGDKRPSELSGGMRQRVALARALAFGGDVILLDEPFRALDPKTRLRMEALVQEHSREALKLLVTHDREEAQFLADQILYLEGPPLRIVRREFPSDRRNDA</sequence>
<dbReference type="SUPFAM" id="SSF52540">
    <property type="entry name" value="P-loop containing nucleoside triphosphate hydrolases"/>
    <property type="match status" value="1"/>
</dbReference>
<dbReference type="Proteomes" id="UP001298681">
    <property type="component" value="Unassembled WGS sequence"/>
</dbReference>
<dbReference type="EMBL" id="JAKNHQ010000002">
    <property type="protein sequence ID" value="MCG4609768.1"/>
    <property type="molecule type" value="Genomic_DNA"/>
</dbReference>
<evidence type="ECO:0000256" key="2">
    <source>
        <dbReference type="ARBA" id="ARBA00022741"/>
    </source>
</evidence>
<dbReference type="InterPro" id="IPR027417">
    <property type="entry name" value="P-loop_NTPase"/>
</dbReference>
<dbReference type="PANTHER" id="PTHR42781">
    <property type="entry name" value="SPERMIDINE/PUTRESCINE IMPORT ATP-BINDING PROTEIN POTA"/>
    <property type="match status" value="1"/>
</dbReference>
<dbReference type="Pfam" id="PF00005">
    <property type="entry name" value="ABC_tran"/>
    <property type="match status" value="1"/>
</dbReference>
<dbReference type="InterPro" id="IPR003593">
    <property type="entry name" value="AAA+_ATPase"/>
</dbReference>
<comment type="caution">
    <text evidence="5">The sequence shown here is derived from an EMBL/GenBank/DDBJ whole genome shotgun (WGS) entry which is preliminary data.</text>
</comment>
<dbReference type="InterPro" id="IPR003439">
    <property type="entry name" value="ABC_transporter-like_ATP-bd"/>
</dbReference>
<evidence type="ECO:0000256" key="3">
    <source>
        <dbReference type="ARBA" id="ARBA00022840"/>
    </source>
</evidence>
<protein>
    <submittedName>
        <fullName evidence="5">ATP-binding cassette domain-containing protein</fullName>
    </submittedName>
</protein>
<gene>
    <name evidence="5" type="ORF">L0P57_02260</name>
</gene>